<gene>
    <name evidence="3" type="ORF">DB895_12275</name>
</gene>
<dbReference type="InterPro" id="IPR016181">
    <property type="entry name" value="Acyl_CoA_acyltransferase"/>
</dbReference>
<dbReference type="RefSeq" id="WP_116725704.1">
    <property type="nucleotide sequence ID" value="NZ_QCZI01000018.1"/>
</dbReference>
<dbReference type="InterPro" id="IPR000182">
    <property type="entry name" value="GNAT_dom"/>
</dbReference>
<dbReference type="InterPro" id="IPR050769">
    <property type="entry name" value="NAT_camello-type"/>
</dbReference>
<dbReference type="CDD" id="cd04301">
    <property type="entry name" value="NAT_SF"/>
    <property type="match status" value="1"/>
</dbReference>
<sequence length="163" mass="18159">MNGIIIREIQKRDNPEIAAIVRTVLMEMGAPKVGTAYADPQLDFMYETYVAPKSVYFVVETNGKIIGGAGISQLENEAETICELQKMYFLPEARGHGVGAKMIEKCLQNALDFGFSKCYLETMPYMVDAQKLYKKVGFEYLCAPLGNTGHTSCPVWMIKELGL</sequence>
<dbReference type="Gene3D" id="3.40.630.30">
    <property type="match status" value="1"/>
</dbReference>
<dbReference type="PANTHER" id="PTHR13947:SF37">
    <property type="entry name" value="LD18367P"/>
    <property type="match status" value="1"/>
</dbReference>
<dbReference type="GO" id="GO:0008080">
    <property type="term" value="F:N-acetyltransferase activity"/>
    <property type="evidence" value="ECO:0007669"/>
    <property type="project" value="InterPro"/>
</dbReference>
<protein>
    <submittedName>
        <fullName evidence="3">GNAT family N-acetyltransferase</fullName>
    </submittedName>
</protein>
<dbReference type="PANTHER" id="PTHR13947">
    <property type="entry name" value="GNAT FAMILY N-ACETYLTRANSFERASE"/>
    <property type="match status" value="1"/>
</dbReference>
<dbReference type="Proteomes" id="UP000245449">
    <property type="component" value="Unassembled WGS sequence"/>
</dbReference>
<evidence type="ECO:0000313" key="3">
    <source>
        <dbReference type="EMBL" id="PWA04196.1"/>
    </source>
</evidence>
<dbReference type="PROSITE" id="PS51186">
    <property type="entry name" value="GNAT"/>
    <property type="match status" value="1"/>
</dbReference>
<comment type="caution">
    <text evidence="3">The sequence shown here is derived from an EMBL/GenBank/DDBJ whole genome shotgun (WGS) entry which is preliminary data.</text>
</comment>
<dbReference type="Pfam" id="PF00583">
    <property type="entry name" value="Acetyltransf_1"/>
    <property type="match status" value="1"/>
</dbReference>
<evidence type="ECO:0000256" key="1">
    <source>
        <dbReference type="ARBA" id="ARBA00022679"/>
    </source>
</evidence>
<dbReference type="AlphaFoldDB" id="A0A2U1JGC2"/>
<organism evidence="3 4">
    <name type="scientific">Flavobacterium psychrotolerans</name>
    <dbReference type="NCBI Taxonomy" id="2169410"/>
    <lineage>
        <taxon>Bacteria</taxon>
        <taxon>Pseudomonadati</taxon>
        <taxon>Bacteroidota</taxon>
        <taxon>Flavobacteriia</taxon>
        <taxon>Flavobacteriales</taxon>
        <taxon>Flavobacteriaceae</taxon>
        <taxon>Flavobacterium</taxon>
    </lineage>
</organism>
<name>A0A2U1JGC2_9FLAO</name>
<dbReference type="EMBL" id="QCZI01000018">
    <property type="protein sequence ID" value="PWA04196.1"/>
    <property type="molecule type" value="Genomic_DNA"/>
</dbReference>
<accession>A0A2U1JGC2</accession>
<keyword evidence="1 3" id="KW-0808">Transferase</keyword>
<reference evidence="3 4" key="1">
    <citation type="submission" date="2018-04" db="EMBL/GenBank/DDBJ databases">
        <title>Flavobacterium sp. nov., isolated from glacier ice.</title>
        <authorList>
            <person name="Liu Q."/>
            <person name="Xin Y.-H."/>
        </authorList>
    </citation>
    <scope>NUCLEOTIDE SEQUENCE [LARGE SCALE GENOMIC DNA]</scope>
    <source>
        <strain evidence="3 4">RB1R5</strain>
    </source>
</reference>
<evidence type="ECO:0000259" key="2">
    <source>
        <dbReference type="PROSITE" id="PS51186"/>
    </source>
</evidence>
<feature type="domain" description="N-acetyltransferase" evidence="2">
    <location>
        <begin position="4"/>
        <end position="162"/>
    </location>
</feature>
<dbReference type="OrthoDB" id="5419426at2"/>
<proteinExistence type="predicted"/>
<evidence type="ECO:0000313" key="4">
    <source>
        <dbReference type="Proteomes" id="UP000245449"/>
    </source>
</evidence>
<keyword evidence="4" id="KW-1185">Reference proteome</keyword>
<dbReference type="SUPFAM" id="SSF55729">
    <property type="entry name" value="Acyl-CoA N-acyltransferases (Nat)"/>
    <property type="match status" value="1"/>
</dbReference>